<name>A0A2K1KXG1_PHYPA</name>
<dbReference type="EnsemblPlants" id="Pp3c3_35960V3.1">
    <property type="protein sequence ID" value="PAC:32940923.CDS.1"/>
    <property type="gene ID" value="Pp3c3_35960"/>
</dbReference>
<dbReference type="PaxDb" id="3218-PP1S96_6V6.1"/>
<reference evidence="1 3" key="2">
    <citation type="journal article" date="2018" name="Plant J.">
        <title>The Physcomitrella patens chromosome-scale assembly reveals moss genome structure and evolution.</title>
        <authorList>
            <person name="Lang D."/>
            <person name="Ullrich K.K."/>
            <person name="Murat F."/>
            <person name="Fuchs J."/>
            <person name="Jenkins J."/>
            <person name="Haas F.B."/>
            <person name="Piednoel M."/>
            <person name="Gundlach H."/>
            <person name="Van Bel M."/>
            <person name="Meyberg R."/>
            <person name="Vives C."/>
            <person name="Morata J."/>
            <person name="Symeonidi A."/>
            <person name="Hiss M."/>
            <person name="Muchero W."/>
            <person name="Kamisugi Y."/>
            <person name="Saleh O."/>
            <person name="Blanc G."/>
            <person name="Decker E.L."/>
            <person name="van Gessel N."/>
            <person name="Grimwood J."/>
            <person name="Hayes R.D."/>
            <person name="Graham S.W."/>
            <person name="Gunter L.E."/>
            <person name="McDaniel S.F."/>
            <person name="Hoernstein S.N.W."/>
            <person name="Larsson A."/>
            <person name="Li F.W."/>
            <person name="Perroud P.F."/>
            <person name="Phillips J."/>
            <person name="Ranjan P."/>
            <person name="Rokshar D.S."/>
            <person name="Rothfels C.J."/>
            <person name="Schneider L."/>
            <person name="Shu S."/>
            <person name="Stevenson D.W."/>
            <person name="Thummler F."/>
            <person name="Tillich M."/>
            <person name="Villarreal Aguilar J.C."/>
            <person name="Widiez T."/>
            <person name="Wong G.K."/>
            <person name="Wymore A."/>
            <person name="Zhang Y."/>
            <person name="Zimmer A.D."/>
            <person name="Quatrano R.S."/>
            <person name="Mayer K.F.X."/>
            <person name="Goodstein D."/>
            <person name="Casacuberta J.M."/>
            <person name="Vandepoele K."/>
            <person name="Reski R."/>
            <person name="Cuming A.C."/>
            <person name="Tuskan G.A."/>
            <person name="Maumus F."/>
            <person name="Salse J."/>
            <person name="Schmutz J."/>
            <person name="Rensing S.A."/>
        </authorList>
    </citation>
    <scope>NUCLEOTIDE SEQUENCE [LARGE SCALE GENOMIC DNA]</scope>
    <source>
        <strain evidence="2 3">cv. Gransden 2004</strain>
    </source>
</reference>
<evidence type="ECO:0000313" key="2">
    <source>
        <dbReference type="EnsemblPlants" id="PAC:32940923.CDS.1"/>
    </source>
</evidence>
<protein>
    <submittedName>
        <fullName evidence="1 2">Uncharacterized protein</fullName>
    </submittedName>
</protein>
<evidence type="ECO:0000313" key="3">
    <source>
        <dbReference type="Proteomes" id="UP000006727"/>
    </source>
</evidence>
<accession>A0A2K1KXG1</accession>
<sequence length="90" mass="9952">MDLPDPGLKREERQRLQSMPASNLLFNAQPAKMAATRYKHMLRTNMGVANPFPRATAMAAIPESSWVYLTMPTRTSAALSALTAKTRSLC</sequence>
<dbReference type="AlphaFoldDB" id="A0A2K1KXG1"/>
<proteinExistence type="predicted"/>
<dbReference type="InParanoid" id="A0A2K1KXG1"/>
<dbReference type="EMBL" id="ABEU02000003">
    <property type="protein sequence ID" value="PNR58449.1"/>
    <property type="molecule type" value="Genomic_DNA"/>
</dbReference>
<gene>
    <name evidence="1" type="ORF">PHYPA_005444</name>
</gene>
<dbReference type="Proteomes" id="UP000006727">
    <property type="component" value="Chromosome 3"/>
</dbReference>
<dbReference type="Gramene" id="Pp3c3_35960V3.1">
    <property type="protein sequence ID" value="PAC:32940923.CDS.1"/>
    <property type="gene ID" value="Pp3c3_35960"/>
</dbReference>
<reference evidence="2" key="3">
    <citation type="submission" date="2020-12" db="UniProtKB">
        <authorList>
            <consortium name="EnsemblPlants"/>
        </authorList>
    </citation>
    <scope>IDENTIFICATION</scope>
</reference>
<reference evidence="1 3" key="1">
    <citation type="journal article" date="2008" name="Science">
        <title>The Physcomitrella genome reveals evolutionary insights into the conquest of land by plants.</title>
        <authorList>
            <person name="Rensing S."/>
            <person name="Lang D."/>
            <person name="Zimmer A."/>
            <person name="Terry A."/>
            <person name="Salamov A."/>
            <person name="Shapiro H."/>
            <person name="Nishiyama T."/>
            <person name="Perroud P.-F."/>
            <person name="Lindquist E."/>
            <person name="Kamisugi Y."/>
            <person name="Tanahashi T."/>
            <person name="Sakakibara K."/>
            <person name="Fujita T."/>
            <person name="Oishi K."/>
            <person name="Shin-I T."/>
            <person name="Kuroki Y."/>
            <person name="Toyoda A."/>
            <person name="Suzuki Y."/>
            <person name="Hashimoto A."/>
            <person name="Yamaguchi K."/>
            <person name="Sugano A."/>
            <person name="Kohara Y."/>
            <person name="Fujiyama A."/>
            <person name="Anterola A."/>
            <person name="Aoki S."/>
            <person name="Ashton N."/>
            <person name="Barbazuk W.B."/>
            <person name="Barker E."/>
            <person name="Bennetzen J."/>
            <person name="Bezanilla M."/>
            <person name="Blankenship R."/>
            <person name="Cho S.H."/>
            <person name="Dutcher S."/>
            <person name="Estelle M."/>
            <person name="Fawcett J.A."/>
            <person name="Gundlach H."/>
            <person name="Hanada K."/>
            <person name="Heyl A."/>
            <person name="Hicks K.A."/>
            <person name="Hugh J."/>
            <person name="Lohr M."/>
            <person name="Mayer K."/>
            <person name="Melkozernov A."/>
            <person name="Murata T."/>
            <person name="Nelson D."/>
            <person name="Pils B."/>
            <person name="Prigge M."/>
            <person name="Reiss B."/>
            <person name="Renner T."/>
            <person name="Rombauts S."/>
            <person name="Rushton P."/>
            <person name="Sanderfoot A."/>
            <person name="Schween G."/>
            <person name="Shiu S.-H."/>
            <person name="Stueber K."/>
            <person name="Theodoulou F.L."/>
            <person name="Tu H."/>
            <person name="Van de Peer Y."/>
            <person name="Verrier P.J."/>
            <person name="Waters E."/>
            <person name="Wood A."/>
            <person name="Yang L."/>
            <person name="Cove D."/>
            <person name="Cuming A."/>
            <person name="Hasebe M."/>
            <person name="Lucas S."/>
            <person name="Mishler D.B."/>
            <person name="Reski R."/>
            <person name="Grigoriev I."/>
            <person name="Quatrano R.S."/>
            <person name="Boore J.L."/>
        </authorList>
    </citation>
    <scope>NUCLEOTIDE SEQUENCE [LARGE SCALE GENOMIC DNA]</scope>
    <source>
        <strain evidence="2 3">cv. Gransden 2004</strain>
    </source>
</reference>
<evidence type="ECO:0000313" key="1">
    <source>
        <dbReference type="EMBL" id="PNR58449.1"/>
    </source>
</evidence>
<organism evidence="1">
    <name type="scientific">Physcomitrium patens</name>
    <name type="common">Spreading-leaved earth moss</name>
    <name type="synonym">Physcomitrella patens</name>
    <dbReference type="NCBI Taxonomy" id="3218"/>
    <lineage>
        <taxon>Eukaryota</taxon>
        <taxon>Viridiplantae</taxon>
        <taxon>Streptophyta</taxon>
        <taxon>Embryophyta</taxon>
        <taxon>Bryophyta</taxon>
        <taxon>Bryophytina</taxon>
        <taxon>Bryopsida</taxon>
        <taxon>Funariidae</taxon>
        <taxon>Funariales</taxon>
        <taxon>Funariaceae</taxon>
        <taxon>Physcomitrium</taxon>
    </lineage>
</organism>
<keyword evidence="3" id="KW-1185">Reference proteome</keyword>